<dbReference type="EMBL" id="HF571520">
    <property type="protein sequence ID" value="CCQ34151.1"/>
    <property type="molecule type" value="Genomic_DNA"/>
</dbReference>
<evidence type="ECO:0000256" key="1">
    <source>
        <dbReference type="SAM" id="Phobius"/>
    </source>
</evidence>
<evidence type="ECO:0000313" key="5">
    <source>
        <dbReference type="Proteomes" id="UP000015381"/>
    </source>
</evidence>
<keyword evidence="5" id="KW-1185">Reference proteome</keyword>
<evidence type="ECO:0000313" key="3">
    <source>
        <dbReference type="EMBL" id="ERJ07239.1"/>
    </source>
</evidence>
<keyword evidence="1" id="KW-0812">Transmembrane</keyword>
<evidence type="ECO:0000313" key="4">
    <source>
        <dbReference type="Proteomes" id="UP000003861"/>
    </source>
</evidence>
<dbReference type="AlphaFoldDB" id="F7PQ17"/>
<protein>
    <submittedName>
        <fullName evidence="3">Uncharacterized protein</fullName>
    </submittedName>
</protein>
<gene>
    <name evidence="3" type="ORF">HLRTI_000597</name>
    <name evidence="2" type="ORF">HTIA_2037</name>
</gene>
<dbReference type="eggNOG" id="arCOG15145">
    <property type="taxonomic scope" value="Archaea"/>
</dbReference>
<dbReference type="OrthoDB" id="239878at2157"/>
<organism evidence="3 4">
    <name type="scientific">Halorhabdus tiamatea SARL4B</name>
    <dbReference type="NCBI Taxonomy" id="1033806"/>
    <lineage>
        <taxon>Archaea</taxon>
        <taxon>Methanobacteriati</taxon>
        <taxon>Methanobacteriota</taxon>
        <taxon>Stenosarchaea group</taxon>
        <taxon>Halobacteria</taxon>
        <taxon>Halobacteriales</taxon>
        <taxon>Haloarculaceae</taxon>
        <taxon>Halorhabdus</taxon>
    </lineage>
</organism>
<reference evidence="3 4" key="2">
    <citation type="journal article" date="2013" name="PLoS ONE">
        <title>INDIGO - INtegrated Data Warehouse of MIcrobial GenOmes with Examples from the Red Sea Extremophiles.</title>
        <authorList>
            <person name="Alam I."/>
            <person name="Antunes A."/>
            <person name="Kamau A.A."/>
            <person name="Ba Alawi W."/>
            <person name="Kalkatawi M."/>
            <person name="Stingl U."/>
            <person name="Bajic V.B."/>
        </authorList>
    </citation>
    <scope>NUCLEOTIDE SEQUENCE [LARGE SCALE GENOMIC DNA]</scope>
    <source>
        <strain evidence="3 4">SARL4B</strain>
    </source>
</reference>
<evidence type="ECO:0000313" key="2">
    <source>
        <dbReference type="EMBL" id="CCQ34151.1"/>
    </source>
</evidence>
<accession>F7PQ17</accession>
<proteinExistence type="predicted"/>
<dbReference type="Proteomes" id="UP000015381">
    <property type="component" value="Chromosome I"/>
</dbReference>
<dbReference type="Proteomes" id="UP000003861">
    <property type="component" value="Unassembled WGS sequence"/>
</dbReference>
<dbReference type="KEGG" id="hti:HTIA_2037"/>
<feature type="transmembrane region" description="Helical" evidence="1">
    <location>
        <begin position="17"/>
        <end position="38"/>
    </location>
</feature>
<dbReference type="RefSeq" id="WP_008528257.1">
    <property type="nucleotide sequence ID" value="NC_021921.1"/>
</dbReference>
<sequence length="70" mass="7443">MDLDPASLSDVPAENPAVAVAISAVVATVVYLAIQLVMDGAVNLVETAAFVIVFTGVYTAFLYLRREIQE</sequence>
<dbReference type="GeneID" id="23799409"/>
<keyword evidence="1" id="KW-0472">Membrane</keyword>
<dbReference type="EMBL" id="AFNT02000005">
    <property type="protein sequence ID" value="ERJ07239.1"/>
    <property type="molecule type" value="Genomic_DNA"/>
</dbReference>
<feature type="transmembrane region" description="Helical" evidence="1">
    <location>
        <begin position="44"/>
        <end position="64"/>
    </location>
</feature>
<reference evidence="3 4" key="1">
    <citation type="journal article" date="2011" name="J. Bacteriol.">
        <title>Genome sequence of Halorhabdus tiamatea, the first archaeon isolated from a deep-sea anoxic brine lake.</title>
        <authorList>
            <person name="Antunes A."/>
            <person name="Alam I."/>
            <person name="Bajic V.B."/>
            <person name="Stingl U."/>
        </authorList>
    </citation>
    <scope>NUCLEOTIDE SEQUENCE [LARGE SCALE GENOMIC DNA]</scope>
    <source>
        <strain evidence="3 4">SARL4B</strain>
    </source>
</reference>
<keyword evidence="1" id="KW-1133">Transmembrane helix</keyword>
<dbReference type="HOGENOM" id="CLU_2748086_0_0_2"/>
<reference evidence="2 5" key="3">
    <citation type="journal article" date="2014" name="Environ. Microbiol.">
        <title>Halorhabdus tiamatea: proteogenomics and glycosidase activity measurements identify the first cultivated euryarchaeon from a deep-sea anoxic brine lake as potential polysaccharide degrader.</title>
        <authorList>
            <person name="Werner J."/>
            <person name="Ferrer M."/>
            <person name="Michel G."/>
            <person name="Mann A.J."/>
            <person name="Huang S."/>
            <person name="Juarez S."/>
            <person name="Ciordia S."/>
            <person name="Albar J.P."/>
            <person name="Alcaide M."/>
            <person name="La Cono V."/>
            <person name="Yakimov M.M."/>
            <person name="Antunes A."/>
            <person name="Taborda M."/>
            <person name="Da Costa M.S."/>
            <person name="Amann R.I."/>
            <person name="Gloeckner F.O."/>
            <person name="Golyshina O.V."/>
            <person name="Golyshin P.N."/>
            <person name="Teeling H."/>
        </authorList>
    </citation>
    <scope>NUCLEOTIDE SEQUENCE [LARGE SCALE GENOMIC DNA]</scope>
    <source>
        <strain evidence="5">SARL4B</strain>
        <strain evidence="2">Type strain: SARL4B</strain>
    </source>
</reference>
<name>F7PQ17_9EURY</name>